<feature type="compositionally biased region" description="Low complexity" evidence="7">
    <location>
        <begin position="528"/>
        <end position="542"/>
    </location>
</feature>
<feature type="region of interest" description="Disordered" evidence="7">
    <location>
        <begin position="474"/>
        <end position="542"/>
    </location>
</feature>
<dbReference type="Gene3D" id="3.30.450.20">
    <property type="entry name" value="PAS domain"/>
    <property type="match status" value="2"/>
</dbReference>
<dbReference type="CDD" id="cd16922">
    <property type="entry name" value="HATPase_EvgS-ArcB-TorS-like"/>
    <property type="match status" value="1"/>
</dbReference>
<organism evidence="11 12">
    <name type="scientific">Tautonia plasticadhaerens</name>
    <dbReference type="NCBI Taxonomy" id="2527974"/>
    <lineage>
        <taxon>Bacteria</taxon>
        <taxon>Pseudomonadati</taxon>
        <taxon>Planctomycetota</taxon>
        <taxon>Planctomycetia</taxon>
        <taxon>Isosphaerales</taxon>
        <taxon>Isosphaeraceae</taxon>
        <taxon>Tautonia</taxon>
    </lineage>
</organism>
<keyword evidence="3 6" id="KW-0597">Phosphoprotein</keyword>
<dbReference type="RefSeq" id="WP_145273416.1">
    <property type="nucleotide sequence ID" value="NZ_CP036426.1"/>
</dbReference>
<evidence type="ECO:0000256" key="7">
    <source>
        <dbReference type="SAM" id="MobiDB-lite"/>
    </source>
</evidence>
<dbReference type="InterPro" id="IPR000014">
    <property type="entry name" value="PAS"/>
</dbReference>
<dbReference type="CDD" id="cd17546">
    <property type="entry name" value="REC_hyHK_CKI1_RcsC-like"/>
    <property type="match status" value="1"/>
</dbReference>
<dbReference type="Pfam" id="PF13426">
    <property type="entry name" value="PAS_9"/>
    <property type="match status" value="1"/>
</dbReference>
<dbReference type="Pfam" id="PF08447">
    <property type="entry name" value="PAS_3"/>
    <property type="match status" value="1"/>
</dbReference>
<accession>A0A518H781</accession>
<dbReference type="NCBIfam" id="TIGR00229">
    <property type="entry name" value="sensory_box"/>
    <property type="match status" value="2"/>
</dbReference>
<dbReference type="SMART" id="SM00387">
    <property type="entry name" value="HATPase_c"/>
    <property type="match status" value="1"/>
</dbReference>
<dbReference type="Proteomes" id="UP000317835">
    <property type="component" value="Chromosome"/>
</dbReference>
<dbReference type="PROSITE" id="PS50112">
    <property type="entry name" value="PAS"/>
    <property type="match status" value="1"/>
</dbReference>
<dbReference type="SMART" id="SM00388">
    <property type="entry name" value="HisKA"/>
    <property type="match status" value="1"/>
</dbReference>
<evidence type="ECO:0000313" key="11">
    <source>
        <dbReference type="EMBL" id="QDV36710.1"/>
    </source>
</evidence>
<dbReference type="InterPro" id="IPR003594">
    <property type="entry name" value="HATPase_dom"/>
</dbReference>
<dbReference type="InterPro" id="IPR013655">
    <property type="entry name" value="PAS_fold_3"/>
</dbReference>
<feature type="domain" description="Response regulatory" evidence="9">
    <location>
        <begin position="548"/>
        <end position="664"/>
    </location>
</feature>
<dbReference type="Gene3D" id="3.30.565.10">
    <property type="entry name" value="Histidine kinase-like ATPase, C-terminal domain"/>
    <property type="match status" value="1"/>
</dbReference>
<reference evidence="11 12" key="1">
    <citation type="submission" date="2019-02" db="EMBL/GenBank/DDBJ databases">
        <title>Deep-cultivation of Planctomycetes and their phenomic and genomic characterization uncovers novel biology.</title>
        <authorList>
            <person name="Wiegand S."/>
            <person name="Jogler M."/>
            <person name="Boedeker C."/>
            <person name="Pinto D."/>
            <person name="Vollmers J."/>
            <person name="Rivas-Marin E."/>
            <person name="Kohn T."/>
            <person name="Peeters S.H."/>
            <person name="Heuer A."/>
            <person name="Rast P."/>
            <person name="Oberbeckmann S."/>
            <person name="Bunk B."/>
            <person name="Jeske O."/>
            <person name="Meyerdierks A."/>
            <person name="Storesund J.E."/>
            <person name="Kallscheuer N."/>
            <person name="Luecker S."/>
            <person name="Lage O.M."/>
            <person name="Pohl T."/>
            <person name="Merkel B.J."/>
            <person name="Hornburger P."/>
            <person name="Mueller R.-W."/>
            <person name="Bruemmer F."/>
            <person name="Labrenz M."/>
            <person name="Spormann A.M."/>
            <person name="Op den Camp H."/>
            <person name="Overmann J."/>
            <person name="Amann R."/>
            <person name="Jetten M.S.M."/>
            <person name="Mascher T."/>
            <person name="Medema M.H."/>
            <person name="Devos D.P."/>
            <person name="Kaster A.-K."/>
            <person name="Ovreas L."/>
            <person name="Rohde M."/>
            <person name="Galperin M.Y."/>
            <person name="Jogler C."/>
        </authorList>
    </citation>
    <scope>NUCLEOTIDE SEQUENCE [LARGE SCALE GENOMIC DNA]</scope>
    <source>
        <strain evidence="11 12">ElP</strain>
    </source>
</reference>
<feature type="domain" description="PAS" evidence="10">
    <location>
        <begin position="145"/>
        <end position="197"/>
    </location>
</feature>
<dbReference type="InterPro" id="IPR035965">
    <property type="entry name" value="PAS-like_dom_sf"/>
</dbReference>
<dbReference type="Gene3D" id="3.40.50.2300">
    <property type="match status" value="1"/>
</dbReference>
<dbReference type="SMART" id="SM00448">
    <property type="entry name" value="REC"/>
    <property type="match status" value="1"/>
</dbReference>
<dbReference type="AlphaFoldDB" id="A0A518H781"/>
<dbReference type="SUPFAM" id="SSF47384">
    <property type="entry name" value="Homodimeric domain of signal transducing histidine kinase"/>
    <property type="match status" value="1"/>
</dbReference>
<dbReference type="CDD" id="cd00130">
    <property type="entry name" value="PAS"/>
    <property type="match status" value="2"/>
</dbReference>
<dbReference type="OrthoDB" id="9805474at2"/>
<dbReference type="KEGG" id="tpla:ElP_46390"/>
<dbReference type="InterPro" id="IPR005467">
    <property type="entry name" value="His_kinase_dom"/>
</dbReference>
<evidence type="ECO:0000259" key="9">
    <source>
        <dbReference type="PROSITE" id="PS50110"/>
    </source>
</evidence>
<dbReference type="Gene3D" id="1.10.287.130">
    <property type="match status" value="1"/>
</dbReference>
<dbReference type="Pfam" id="PF00072">
    <property type="entry name" value="Response_reg"/>
    <property type="match status" value="1"/>
</dbReference>
<dbReference type="PANTHER" id="PTHR43047">
    <property type="entry name" value="TWO-COMPONENT HISTIDINE PROTEIN KINASE"/>
    <property type="match status" value="1"/>
</dbReference>
<dbReference type="PRINTS" id="PR00344">
    <property type="entry name" value="BCTRLSENSOR"/>
</dbReference>
<dbReference type="InterPro" id="IPR036890">
    <property type="entry name" value="HATPase_C_sf"/>
</dbReference>
<dbReference type="CDD" id="cd00082">
    <property type="entry name" value="HisKA"/>
    <property type="match status" value="1"/>
</dbReference>
<dbReference type="Pfam" id="PF02518">
    <property type="entry name" value="HATPase_c"/>
    <property type="match status" value="1"/>
</dbReference>
<dbReference type="SUPFAM" id="SSF55785">
    <property type="entry name" value="PYP-like sensor domain (PAS domain)"/>
    <property type="match status" value="2"/>
</dbReference>
<evidence type="ECO:0000313" key="12">
    <source>
        <dbReference type="Proteomes" id="UP000317835"/>
    </source>
</evidence>
<keyword evidence="12" id="KW-1185">Reference proteome</keyword>
<dbReference type="InterPro" id="IPR036097">
    <property type="entry name" value="HisK_dim/P_sf"/>
</dbReference>
<evidence type="ECO:0000256" key="1">
    <source>
        <dbReference type="ARBA" id="ARBA00000085"/>
    </source>
</evidence>
<evidence type="ECO:0000256" key="3">
    <source>
        <dbReference type="ARBA" id="ARBA00022553"/>
    </source>
</evidence>
<evidence type="ECO:0000256" key="4">
    <source>
        <dbReference type="ARBA" id="ARBA00022679"/>
    </source>
</evidence>
<dbReference type="InterPro" id="IPR011006">
    <property type="entry name" value="CheY-like_superfamily"/>
</dbReference>
<evidence type="ECO:0000256" key="5">
    <source>
        <dbReference type="ARBA" id="ARBA00022777"/>
    </source>
</evidence>
<dbReference type="EC" id="2.7.13.3" evidence="2"/>
<keyword evidence="5 11" id="KW-0418">Kinase</keyword>
<feature type="compositionally biased region" description="Pro residues" evidence="7">
    <location>
        <begin position="513"/>
        <end position="527"/>
    </location>
</feature>
<dbReference type="SMART" id="SM00091">
    <property type="entry name" value="PAS"/>
    <property type="match status" value="2"/>
</dbReference>
<comment type="catalytic activity">
    <reaction evidence="1">
        <text>ATP + protein L-histidine = ADP + protein N-phospho-L-histidine.</text>
        <dbReference type="EC" id="2.7.13.3"/>
    </reaction>
</comment>
<dbReference type="SUPFAM" id="SSF55874">
    <property type="entry name" value="ATPase domain of HSP90 chaperone/DNA topoisomerase II/histidine kinase"/>
    <property type="match status" value="1"/>
</dbReference>
<dbReference type="Pfam" id="PF00512">
    <property type="entry name" value="HisKA"/>
    <property type="match status" value="1"/>
</dbReference>
<dbReference type="InterPro" id="IPR003661">
    <property type="entry name" value="HisK_dim/P_dom"/>
</dbReference>
<proteinExistence type="predicted"/>
<dbReference type="InterPro" id="IPR004358">
    <property type="entry name" value="Sig_transdc_His_kin-like_C"/>
</dbReference>
<protein>
    <recommendedName>
        <fullName evidence="2">histidine kinase</fullName>
        <ecNumber evidence="2">2.7.13.3</ecNumber>
    </recommendedName>
</protein>
<dbReference type="EMBL" id="CP036426">
    <property type="protein sequence ID" value="QDV36710.1"/>
    <property type="molecule type" value="Genomic_DNA"/>
</dbReference>
<gene>
    <name evidence="11" type="primary">luxQ_7</name>
    <name evidence="11" type="ORF">ElP_46390</name>
</gene>
<dbReference type="PROSITE" id="PS50110">
    <property type="entry name" value="RESPONSE_REGULATORY"/>
    <property type="match status" value="1"/>
</dbReference>
<evidence type="ECO:0000256" key="6">
    <source>
        <dbReference type="PROSITE-ProRule" id="PRU00169"/>
    </source>
</evidence>
<feature type="modified residue" description="4-aspartylphosphate" evidence="6">
    <location>
        <position position="602"/>
    </location>
</feature>
<sequence>MSDRHEEIARCLFRESNDALFIFDPRDHRVIDANPAALRLSGFDRKPLLQMKVWDLFRGVEPGVIDQLIEAYQISWFYHSREGLSLNRAVGTPIPVNVTVSRIHTRPDPLGLVVARDISDRKRAQEALDRFFRMAPDLFAIVRPDPDAPRFTRLNPSWEASLGFRPDELVATSAIDVVHHDDRPAAEAAFASLRSGRELNGLELRLRHRDGSHRWLAVNAVLADGLIYLVGRDVTETKRLTALRRAMERTELASRAKSELLRDLGHELRTPLAAILEYAEHLIRAETQPTPPPEGFSRLDALRTVRRNARYLIRLLNDLLDLARLESGTMRIDLAECQVGELLAQVVDLLAAQARARGLVLSLEYRTPIPPTIRTDALRLRQILINLVSNAIKFTQVGSVRVEASLDESSTDRPLLVVDVRDTGVGMGPDVIARLFEPFYRGSAVGADGAGLGLALSQRMAGLLGGRIAVQSEPGRGSRFSLSLPTGPLGTAHRQEKPPDSGFDSAEWSTLEPAPPRPDPPPKPPATVPGAASKAPALASPAAPARPRLLLADDNHDLRRALTLRLRRSGIEVVDVDDGRRVLEEAGRARDDGRPFDLVLLDVRMTGMDGPEAARQLRARGFRMPILALTASEESDPAEEGLFDGRMVKPIDWEVLRGTIQAHVRGGRPSLDTDPGDTVQ</sequence>
<evidence type="ECO:0000259" key="10">
    <source>
        <dbReference type="PROSITE" id="PS50112"/>
    </source>
</evidence>
<dbReference type="SUPFAM" id="SSF52172">
    <property type="entry name" value="CheY-like"/>
    <property type="match status" value="1"/>
</dbReference>
<dbReference type="GO" id="GO:0000155">
    <property type="term" value="F:phosphorelay sensor kinase activity"/>
    <property type="evidence" value="ECO:0007669"/>
    <property type="project" value="InterPro"/>
</dbReference>
<feature type="domain" description="Histidine kinase" evidence="8">
    <location>
        <begin position="263"/>
        <end position="488"/>
    </location>
</feature>
<evidence type="ECO:0000256" key="2">
    <source>
        <dbReference type="ARBA" id="ARBA00012438"/>
    </source>
</evidence>
<dbReference type="InterPro" id="IPR001789">
    <property type="entry name" value="Sig_transdc_resp-reg_receiver"/>
</dbReference>
<dbReference type="PROSITE" id="PS50109">
    <property type="entry name" value="HIS_KIN"/>
    <property type="match status" value="1"/>
</dbReference>
<evidence type="ECO:0000259" key="8">
    <source>
        <dbReference type="PROSITE" id="PS50109"/>
    </source>
</evidence>
<keyword evidence="4 11" id="KW-0808">Transferase</keyword>
<name>A0A518H781_9BACT</name>